<dbReference type="Pfam" id="PF13560">
    <property type="entry name" value="HTH_31"/>
    <property type="match status" value="1"/>
</dbReference>
<dbReference type="SMART" id="SM00530">
    <property type="entry name" value="HTH_XRE"/>
    <property type="match status" value="1"/>
</dbReference>
<dbReference type="PROSITE" id="PS50943">
    <property type="entry name" value="HTH_CROC1"/>
    <property type="match status" value="1"/>
</dbReference>
<dbReference type="EMBL" id="CP073721">
    <property type="protein sequence ID" value="UWZ37717.1"/>
    <property type="molecule type" value="Genomic_DNA"/>
</dbReference>
<dbReference type="RefSeq" id="WP_260727078.1">
    <property type="nucleotide sequence ID" value="NZ_BAAABS010000033.1"/>
</dbReference>
<dbReference type="Pfam" id="PF19054">
    <property type="entry name" value="DUF5753"/>
    <property type="match status" value="1"/>
</dbReference>
<evidence type="ECO:0000313" key="2">
    <source>
        <dbReference type="EMBL" id="UWZ37717.1"/>
    </source>
</evidence>
<gene>
    <name evidence="2" type="ORF">Drose_05450</name>
</gene>
<name>A0ABY5Z8C8_9ACTN</name>
<dbReference type="InterPro" id="IPR043917">
    <property type="entry name" value="DUF5753"/>
</dbReference>
<keyword evidence="3" id="KW-1185">Reference proteome</keyword>
<sequence>MSGPIVGKRRLRAELRRLRRERELTQDQVAADMEWSLSKLIRIENGTVAISVSDLRSLLAYYRVHDTKMVDDLLELARAAKRRMWWDEYRASVLSQMLTYVGFEAEAVAIGEWSPIMFPALMQTRRYASATSVADHDGDSPVAERRVEFRMRRQDELLSREQPPRILTVLDESVLRRQPVHNDEALLVDQIEHAIEFAQRPYADVRIAPLNMGYHPGWEGEFTLLEFGADDGVLYRQGLLWEEPDAVVTYREVLRRLADRALAHDASIDFMRQVAGELKRG</sequence>
<reference evidence="2" key="1">
    <citation type="submission" date="2021-04" db="EMBL/GenBank/DDBJ databases">
        <title>Biosynthetic gene clusters of Dactylosporangioum roseum.</title>
        <authorList>
            <person name="Hartkoorn R.C."/>
            <person name="Beaudoing E."/>
            <person name="Hot D."/>
            <person name="Moureu S."/>
        </authorList>
    </citation>
    <scope>NUCLEOTIDE SEQUENCE</scope>
    <source>
        <strain evidence="2">NRRL B-16295</strain>
    </source>
</reference>
<dbReference type="SUPFAM" id="SSF47413">
    <property type="entry name" value="lambda repressor-like DNA-binding domains"/>
    <property type="match status" value="1"/>
</dbReference>
<feature type="domain" description="HTH cro/C1-type" evidence="1">
    <location>
        <begin position="15"/>
        <end position="70"/>
    </location>
</feature>
<organism evidence="2 3">
    <name type="scientific">Dactylosporangium roseum</name>
    <dbReference type="NCBI Taxonomy" id="47989"/>
    <lineage>
        <taxon>Bacteria</taxon>
        <taxon>Bacillati</taxon>
        <taxon>Actinomycetota</taxon>
        <taxon>Actinomycetes</taxon>
        <taxon>Micromonosporales</taxon>
        <taxon>Micromonosporaceae</taxon>
        <taxon>Dactylosporangium</taxon>
    </lineage>
</organism>
<dbReference type="InterPro" id="IPR010982">
    <property type="entry name" value="Lambda_DNA-bd_dom_sf"/>
</dbReference>
<accession>A0ABY5Z8C8</accession>
<dbReference type="Proteomes" id="UP001058271">
    <property type="component" value="Chromosome"/>
</dbReference>
<proteinExistence type="predicted"/>
<protein>
    <submittedName>
        <fullName evidence="2">Helix-turn-helix transcriptional regulator</fullName>
    </submittedName>
</protein>
<dbReference type="InterPro" id="IPR001387">
    <property type="entry name" value="Cro/C1-type_HTH"/>
</dbReference>
<evidence type="ECO:0000259" key="1">
    <source>
        <dbReference type="PROSITE" id="PS50943"/>
    </source>
</evidence>
<dbReference type="Gene3D" id="1.10.260.40">
    <property type="entry name" value="lambda repressor-like DNA-binding domains"/>
    <property type="match status" value="1"/>
</dbReference>
<dbReference type="CDD" id="cd00093">
    <property type="entry name" value="HTH_XRE"/>
    <property type="match status" value="1"/>
</dbReference>
<evidence type="ECO:0000313" key="3">
    <source>
        <dbReference type="Proteomes" id="UP001058271"/>
    </source>
</evidence>